<sequence>MRIALFTDTYFPQVSGVATSIKTLKTELEKLGHIVFIFTTTDRDVDRYEDWDIIRLPSVPFFAFKDRRVAYAGFSDALKIARRYQLDIIHTHTEFSMGILGVEIANALNIPVVHTYHTHYEDYVRYIAKGLLIRPKMIKYFVRGFFKDVDGVICPSEIVENLLQSYEVQQDLRVIPTGIDLAKFDRPEIQKEDRLELREKLGIEPHETMLLSLSRISYEKNIQAVIQAMPTVLAENPHVKLVIAGGGPYVSDLKKLIADLKIQDAVIMTGMIAPSETALYYKTADFFISASTSETQGLTYLESLASGTPIIAHGNLYLDNVIDKKMFGTLYYHDKELADAILDAVLATPEMDPLALKEKLYEISAENFGKKAYEYYLDLKIAKDFNNEYLYEESLPIYLAQKASQVPFVIARTASNLPKRILVTTTQQTRKIVKLSVSKIKSIRNNLD</sequence>
<dbReference type="FunFam" id="3.40.50.2000:FF:000136">
    <property type="entry name" value="Glycosyl transferase, group 1"/>
    <property type="match status" value="1"/>
</dbReference>
<dbReference type="Gene3D" id="3.40.50.2000">
    <property type="entry name" value="Glycogen Phosphorylase B"/>
    <property type="match status" value="2"/>
</dbReference>
<dbReference type="RefSeq" id="WP_093650447.1">
    <property type="nucleotide sequence ID" value="NZ_CTEN01000002.1"/>
</dbReference>
<evidence type="ECO:0000259" key="2">
    <source>
        <dbReference type="Pfam" id="PF13439"/>
    </source>
</evidence>
<dbReference type="PANTHER" id="PTHR45947">
    <property type="entry name" value="SULFOQUINOVOSYL TRANSFERASE SQD2"/>
    <property type="match status" value="1"/>
</dbReference>
<dbReference type="EMBL" id="CTEN01000002">
    <property type="protein sequence ID" value="CQR24849.1"/>
    <property type="molecule type" value="Genomic_DNA"/>
</dbReference>
<dbReference type="STRING" id="1608583.BN1356_01204"/>
<evidence type="ECO:0000313" key="4">
    <source>
        <dbReference type="Proteomes" id="UP000198604"/>
    </source>
</evidence>
<name>A0A0E4H3Z4_9STRE</name>
<dbReference type="CDD" id="cd03817">
    <property type="entry name" value="GT4_UGDG-like"/>
    <property type="match status" value="1"/>
</dbReference>
<dbReference type="OrthoDB" id="9802525at2"/>
<reference evidence="4" key="1">
    <citation type="submission" date="2015-03" db="EMBL/GenBank/DDBJ databases">
        <authorList>
            <person name="Urmite Genomes"/>
        </authorList>
    </citation>
    <scope>NUCLEOTIDE SEQUENCE [LARGE SCALE GENOMIC DNA]</scope>
    <source>
        <strain evidence="4">FF10</strain>
    </source>
</reference>
<feature type="domain" description="Glycosyltransferase subfamily 4-like N-terminal" evidence="2">
    <location>
        <begin position="14"/>
        <end position="182"/>
    </location>
</feature>
<evidence type="ECO:0000313" key="3">
    <source>
        <dbReference type="EMBL" id="CQR24849.1"/>
    </source>
</evidence>
<keyword evidence="3" id="KW-0808">Transferase</keyword>
<evidence type="ECO:0000259" key="1">
    <source>
        <dbReference type="Pfam" id="PF00534"/>
    </source>
</evidence>
<dbReference type="Pfam" id="PF13439">
    <property type="entry name" value="Glyco_transf_4"/>
    <property type="match status" value="1"/>
</dbReference>
<dbReference type="PANTHER" id="PTHR45947:SF3">
    <property type="entry name" value="SULFOQUINOVOSYL TRANSFERASE SQD2"/>
    <property type="match status" value="1"/>
</dbReference>
<proteinExistence type="predicted"/>
<organism evidence="3 4">
    <name type="scientific">Streptococcus varani</name>
    <dbReference type="NCBI Taxonomy" id="1608583"/>
    <lineage>
        <taxon>Bacteria</taxon>
        <taxon>Bacillati</taxon>
        <taxon>Bacillota</taxon>
        <taxon>Bacilli</taxon>
        <taxon>Lactobacillales</taxon>
        <taxon>Streptococcaceae</taxon>
        <taxon>Streptococcus</taxon>
    </lineage>
</organism>
<dbReference type="InterPro" id="IPR001296">
    <property type="entry name" value="Glyco_trans_1"/>
</dbReference>
<keyword evidence="4" id="KW-1185">Reference proteome</keyword>
<dbReference type="SUPFAM" id="SSF53756">
    <property type="entry name" value="UDP-Glycosyltransferase/glycogen phosphorylase"/>
    <property type="match status" value="1"/>
</dbReference>
<accession>A0A0E4H3Z4</accession>
<gene>
    <name evidence="3" type="ORF">BN1356_01204</name>
</gene>
<dbReference type="AlphaFoldDB" id="A0A0E4H3Z4"/>
<feature type="domain" description="Glycosyl transferase family 1" evidence="1">
    <location>
        <begin position="194"/>
        <end position="345"/>
    </location>
</feature>
<dbReference type="InterPro" id="IPR028098">
    <property type="entry name" value="Glyco_trans_4-like_N"/>
</dbReference>
<protein>
    <submittedName>
        <fullName evidence="3">Glycosyltransferase</fullName>
    </submittedName>
</protein>
<dbReference type="GO" id="GO:0016758">
    <property type="term" value="F:hexosyltransferase activity"/>
    <property type="evidence" value="ECO:0007669"/>
    <property type="project" value="TreeGrafter"/>
</dbReference>
<dbReference type="InterPro" id="IPR050194">
    <property type="entry name" value="Glycosyltransferase_grp1"/>
</dbReference>
<dbReference type="Proteomes" id="UP000198604">
    <property type="component" value="Unassembled WGS sequence"/>
</dbReference>
<dbReference type="Pfam" id="PF00534">
    <property type="entry name" value="Glycos_transf_1"/>
    <property type="match status" value="1"/>
</dbReference>